<comment type="caution">
    <text evidence="2">The sequence shown here is derived from an EMBL/GenBank/DDBJ whole genome shotgun (WGS) entry which is preliminary data.</text>
</comment>
<feature type="domain" description="Protein kinase" evidence="1">
    <location>
        <begin position="1"/>
        <end position="157"/>
    </location>
</feature>
<reference evidence="2" key="2">
    <citation type="submission" date="2023-06" db="EMBL/GenBank/DDBJ databases">
        <authorList>
            <consortium name="Lawrence Berkeley National Laboratory"/>
            <person name="Haridas S."/>
            <person name="Hensen N."/>
            <person name="Bonometti L."/>
            <person name="Westerberg I."/>
            <person name="Brannstrom I.O."/>
            <person name="Guillou S."/>
            <person name="Cros-Aarteil S."/>
            <person name="Calhoun S."/>
            <person name="Kuo A."/>
            <person name="Mondo S."/>
            <person name="Pangilinan J."/>
            <person name="Riley R."/>
            <person name="Labutti K."/>
            <person name="Andreopoulos B."/>
            <person name="Lipzen A."/>
            <person name="Chen C."/>
            <person name="Yanf M."/>
            <person name="Daum C."/>
            <person name="Ng V."/>
            <person name="Clum A."/>
            <person name="Steindorff A."/>
            <person name="Ohm R."/>
            <person name="Martin F."/>
            <person name="Silar P."/>
            <person name="Natvig D."/>
            <person name="Lalanne C."/>
            <person name="Gautier V."/>
            <person name="Ament-Velasquez S.L."/>
            <person name="Kruys A."/>
            <person name="Hutchinson M.I."/>
            <person name="Powell A.J."/>
            <person name="Barry K."/>
            <person name="Miller A.N."/>
            <person name="Grigoriev I.V."/>
            <person name="Debuchy R."/>
            <person name="Gladieux P."/>
            <person name="Thoren M.H."/>
            <person name="Johannesson H."/>
        </authorList>
    </citation>
    <scope>NUCLEOTIDE SEQUENCE</scope>
    <source>
        <strain evidence="2">CBS 955.72</strain>
    </source>
</reference>
<gene>
    <name evidence="2" type="ORF">B0T25DRAFT_442908</name>
</gene>
<evidence type="ECO:0000313" key="2">
    <source>
        <dbReference type="EMBL" id="KAK3362514.1"/>
    </source>
</evidence>
<dbReference type="SUPFAM" id="SSF56112">
    <property type="entry name" value="Protein kinase-like (PK-like)"/>
    <property type="match status" value="1"/>
</dbReference>
<dbReference type="PROSITE" id="PS50011">
    <property type="entry name" value="PROTEIN_KINASE_DOM"/>
    <property type="match status" value="1"/>
</dbReference>
<organism evidence="2 3">
    <name type="scientific">Lasiosphaeria hispida</name>
    <dbReference type="NCBI Taxonomy" id="260671"/>
    <lineage>
        <taxon>Eukaryota</taxon>
        <taxon>Fungi</taxon>
        <taxon>Dikarya</taxon>
        <taxon>Ascomycota</taxon>
        <taxon>Pezizomycotina</taxon>
        <taxon>Sordariomycetes</taxon>
        <taxon>Sordariomycetidae</taxon>
        <taxon>Sordariales</taxon>
        <taxon>Lasiosphaeriaceae</taxon>
        <taxon>Lasiosphaeria</taxon>
    </lineage>
</organism>
<name>A0AAJ0HTW5_9PEZI</name>
<proteinExistence type="predicted"/>
<evidence type="ECO:0000313" key="3">
    <source>
        <dbReference type="Proteomes" id="UP001275084"/>
    </source>
</evidence>
<dbReference type="GO" id="GO:0005524">
    <property type="term" value="F:ATP binding"/>
    <property type="evidence" value="ECO:0007669"/>
    <property type="project" value="InterPro"/>
</dbReference>
<protein>
    <recommendedName>
        <fullName evidence="1">Protein kinase domain-containing protein</fullName>
    </recommendedName>
</protein>
<reference evidence="2" key="1">
    <citation type="journal article" date="2023" name="Mol. Phylogenet. Evol.">
        <title>Genome-scale phylogeny and comparative genomics of the fungal order Sordariales.</title>
        <authorList>
            <person name="Hensen N."/>
            <person name="Bonometti L."/>
            <person name="Westerberg I."/>
            <person name="Brannstrom I.O."/>
            <person name="Guillou S."/>
            <person name="Cros-Aarteil S."/>
            <person name="Calhoun S."/>
            <person name="Haridas S."/>
            <person name="Kuo A."/>
            <person name="Mondo S."/>
            <person name="Pangilinan J."/>
            <person name="Riley R."/>
            <person name="LaButti K."/>
            <person name="Andreopoulos B."/>
            <person name="Lipzen A."/>
            <person name="Chen C."/>
            <person name="Yan M."/>
            <person name="Daum C."/>
            <person name="Ng V."/>
            <person name="Clum A."/>
            <person name="Steindorff A."/>
            <person name="Ohm R.A."/>
            <person name="Martin F."/>
            <person name="Silar P."/>
            <person name="Natvig D.O."/>
            <person name="Lalanne C."/>
            <person name="Gautier V."/>
            <person name="Ament-Velasquez S.L."/>
            <person name="Kruys A."/>
            <person name="Hutchinson M.I."/>
            <person name="Powell A.J."/>
            <person name="Barry K."/>
            <person name="Miller A.N."/>
            <person name="Grigoriev I.V."/>
            <person name="Debuchy R."/>
            <person name="Gladieux P."/>
            <person name="Hiltunen Thoren M."/>
            <person name="Johannesson H."/>
        </authorList>
    </citation>
    <scope>NUCLEOTIDE SEQUENCE</scope>
    <source>
        <strain evidence="2">CBS 955.72</strain>
    </source>
</reference>
<dbReference type="Proteomes" id="UP001275084">
    <property type="component" value="Unassembled WGS sequence"/>
</dbReference>
<dbReference type="GO" id="GO:0004672">
    <property type="term" value="F:protein kinase activity"/>
    <property type="evidence" value="ECO:0007669"/>
    <property type="project" value="InterPro"/>
</dbReference>
<accession>A0AAJ0HTW5</accession>
<dbReference type="AlphaFoldDB" id="A0AAJ0HTW5"/>
<dbReference type="Gene3D" id="1.10.510.10">
    <property type="entry name" value="Transferase(Phosphotransferase) domain 1"/>
    <property type="match status" value="1"/>
</dbReference>
<sequence>MVRKVLLSRLRRDPKRLDQPCRLKLPKEFEILDMLKTFEVKDPDNPPFLPECFLHEYILGHGPAGEPRYSSVSYWKLYNGGTVYRRWVLPNEKAGPPPVGIVARMCRQVLSTLHFMYTGGPQPIYHGDLHADNVWMHWPLGQHLPDFYLGDFGQSKL</sequence>
<dbReference type="InterPro" id="IPR000719">
    <property type="entry name" value="Prot_kinase_dom"/>
</dbReference>
<evidence type="ECO:0000259" key="1">
    <source>
        <dbReference type="PROSITE" id="PS50011"/>
    </source>
</evidence>
<feature type="non-terminal residue" evidence="2">
    <location>
        <position position="157"/>
    </location>
</feature>
<dbReference type="EMBL" id="JAUIQD010000001">
    <property type="protein sequence ID" value="KAK3362514.1"/>
    <property type="molecule type" value="Genomic_DNA"/>
</dbReference>
<dbReference type="InterPro" id="IPR011009">
    <property type="entry name" value="Kinase-like_dom_sf"/>
</dbReference>
<keyword evidence="3" id="KW-1185">Reference proteome</keyword>